<evidence type="ECO:0000313" key="1">
    <source>
        <dbReference type="EMBL" id="ELR69022.1"/>
    </source>
</evidence>
<dbReference type="eggNOG" id="COG1520">
    <property type="taxonomic scope" value="Bacteria"/>
</dbReference>
<dbReference type="Gene3D" id="2.120.10.30">
    <property type="entry name" value="TolB, C-terminal domain"/>
    <property type="match status" value="1"/>
</dbReference>
<dbReference type="InterPro" id="IPR011042">
    <property type="entry name" value="6-blade_b-propeller_TolB-like"/>
</dbReference>
<comment type="caution">
    <text evidence="1">The sequence shown here is derived from an EMBL/GenBank/DDBJ whole genome shotgun (WGS) entry which is preliminary data.</text>
</comment>
<dbReference type="AlphaFoldDB" id="L8JNR8"/>
<dbReference type="Proteomes" id="UP000011135">
    <property type="component" value="Unassembled WGS sequence"/>
</dbReference>
<proteinExistence type="predicted"/>
<evidence type="ECO:0000313" key="2">
    <source>
        <dbReference type="Proteomes" id="UP000011135"/>
    </source>
</evidence>
<reference evidence="1 2" key="1">
    <citation type="submission" date="2012-12" db="EMBL/GenBank/DDBJ databases">
        <title>Genome assembly of Fulvivirga imtechensis AK7.</title>
        <authorList>
            <person name="Nupur N."/>
            <person name="Khatri I."/>
            <person name="Kumar R."/>
            <person name="Subramanian S."/>
            <person name="Pinnaka A."/>
        </authorList>
    </citation>
    <scope>NUCLEOTIDE SEQUENCE [LARGE SCALE GENOMIC DNA]</scope>
    <source>
        <strain evidence="1 2">AK7</strain>
    </source>
</reference>
<gene>
    <name evidence="1" type="ORF">C900_05580</name>
</gene>
<dbReference type="STRING" id="1237149.C900_05580"/>
<organism evidence="1 2">
    <name type="scientific">Fulvivirga imtechensis AK7</name>
    <dbReference type="NCBI Taxonomy" id="1237149"/>
    <lineage>
        <taxon>Bacteria</taxon>
        <taxon>Pseudomonadati</taxon>
        <taxon>Bacteroidota</taxon>
        <taxon>Cytophagia</taxon>
        <taxon>Cytophagales</taxon>
        <taxon>Fulvivirgaceae</taxon>
        <taxon>Fulvivirga</taxon>
    </lineage>
</organism>
<dbReference type="SUPFAM" id="SSF63825">
    <property type="entry name" value="YWTD domain"/>
    <property type="match status" value="1"/>
</dbReference>
<protein>
    <submittedName>
        <fullName evidence="1">Periplasmic ATP/GTP-binding protein</fullName>
    </submittedName>
</protein>
<dbReference type="PATRIC" id="fig|1237149.3.peg.4960"/>
<keyword evidence="2" id="KW-1185">Reference proteome</keyword>
<dbReference type="EMBL" id="AMZN01000086">
    <property type="protein sequence ID" value="ELR69022.1"/>
    <property type="molecule type" value="Genomic_DNA"/>
</dbReference>
<accession>L8JNR8</accession>
<sequence>MLYDKERNVLFVSNISGKPTEKDGVGFISKQGLDGSDEQLEWVKGLDAPKGMAILNDNLYVTNIDELVEINIAEGTITNRYPVEGAQFLNDVATDGKHIYFSDMSTGKIHMMEDGQVSVFKEGIENINGLAFNQQGELYGLDGRGLRKFPMEDGEPEVINDVVTGGDGLVIINDNTFIASRWQGEIYLIQNGKETLLLDTKDQNSNTADIGYIPEEQLVLVPTFFANKVVAYKLSY</sequence>
<name>L8JNR8_9BACT</name>